<sequence length="242" mass="28407">MDPSALIREVRKRPLLWDQKNISYHNRTLADQEWNSVAKILGEKKEVAKQKWKSLRDNYRKELKKYKRMEGMYSDEPPLPKWSRFQEMSFLTGIMSTGGNDEPLNAADLVAVSLDKREEEDSSVEMEEEGLEEDRARVEPTVSQDTSYFQRREPFTNQRWSTQILSDDNGDLHFLKSLLPFMKMLPPLKKLVVRSEFHNLLIKEITELQNQENQSSEKHLVKAEQEENLTMDENVSSQSKDQ</sequence>
<evidence type="ECO:0000259" key="3">
    <source>
        <dbReference type="PROSITE" id="PS51029"/>
    </source>
</evidence>
<feature type="compositionally biased region" description="Polar residues" evidence="2">
    <location>
        <begin position="231"/>
        <end position="242"/>
    </location>
</feature>
<feature type="region of interest" description="Disordered" evidence="2">
    <location>
        <begin position="211"/>
        <end position="242"/>
    </location>
</feature>
<dbReference type="InterPro" id="IPR006578">
    <property type="entry name" value="MADF-dom"/>
</dbReference>
<feature type="domain" description="BESS" evidence="4">
    <location>
        <begin position="168"/>
        <end position="207"/>
    </location>
</feature>
<dbReference type="PANTHER" id="PTHR12243">
    <property type="entry name" value="MADF DOMAIN TRANSCRIPTION FACTOR"/>
    <property type="match status" value="1"/>
</dbReference>
<feature type="compositionally biased region" description="Basic and acidic residues" evidence="2">
    <location>
        <begin position="215"/>
        <end position="225"/>
    </location>
</feature>
<dbReference type="GO" id="GO:0005634">
    <property type="term" value="C:nucleus"/>
    <property type="evidence" value="ECO:0007669"/>
    <property type="project" value="UniProtKB-SubCell"/>
</dbReference>
<organism evidence="5 6">
    <name type="scientific">Cimex lectularius</name>
    <name type="common">Bed bug</name>
    <name type="synonym">Acanthia lectularia</name>
    <dbReference type="NCBI Taxonomy" id="79782"/>
    <lineage>
        <taxon>Eukaryota</taxon>
        <taxon>Metazoa</taxon>
        <taxon>Ecdysozoa</taxon>
        <taxon>Arthropoda</taxon>
        <taxon>Hexapoda</taxon>
        <taxon>Insecta</taxon>
        <taxon>Pterygota</taxon>
        <taxon>Neoptera</taxon>
        <taxon>Paraneoptera</taxon>
        <taxon>Hemiptera</taxon>
        <taxon>Heteroptera</taxon>
        <taxon>Panheteroptera</taxon>
        <taxon>Cimicomorpha</taxon>
        <taxon>Cimicidae</taxon>
        <taxon>Cimex</taxon>
    </lineage>
</organism>
<evidence type="ECO:0008006" key="7">
    <source>
        <dbReference type="Google" id="ProtNLM"/>
    </source>
</evidence>
<dbReference type="InterPro" id="IPR039353">
    <property type="entry name" value="TF_Adf1"/>
</dbReference>
<gene>
    <name evidence="5" type="primary">106660851</name>
</gene>
<dbReference type="OrthoDB" id="5803771at2759"/>
<evidence type="ECO:0000313" key="5">
    <source>
        <dbReference type="EnsemblMetazoa" id="XP_014239330.1"/>
    </source>
</evidence>
<feature type="region of interest" description="Disordered" evidence="2">
    <location>
        <begin position="116"/>
        <end position="146"/>
    </location>
</feature>
<dbReference type="EnsemblMetazoa" id="XM_014383844.2">
    <property type="protein sequence ID" value="XP_014239330.1"/>
    <property type="gene ID" value="LOC106660851"/>
</dbReference>
<comment type="subcellular location">
    <subcellularLocation>
        <location evidence="1">Nucleus</location>
    </subcellularLocation>
</comment>
<keyword evidence="6" id="KW-1185">Reference proteome</keyword>
<dbReference type="AlphaFoldDB" id="A0A8I6R6G9"/>
<dbReference type="SMART" id="SM00595">
    <property type="entry name" value="MADF"/>
    <property type="match status" value="1"/>
</dbReference>
<feature type="domain" description="MADF" evidence="3">
    <location>
        <begin position="5"/>
        <end position="96"/>
    </location>
</feature>
<feature type="compositionally biased region" description="Acidic residues" evidence="2">
    <location>
        <begin position="120"/>
        <end position="132"/>
    </location>
</feature>
<dbReference type="Pfam" id="PF02944">
    <property type="entry name" value="BESS"/>
    <property type="match status" value="1"/>
</dbReference>
<dbReference type="GO" id="GO:0003677">
    <property type="term" value="F:DNA binding"/>
    <property type="evidence" value="ECO:0007669"/>
    <property type="project" value="InterPro"/>
</dbReference>
<dbReference type="PROSITE" id="PS51029">
    <property type="entry name" value="MADF"/>
    <property type="match status" value="1"/>
</dbReference>
<protein>
    <recommendedName>
        <fullName evidence="7">MADF domain-containing protein</fullName>
    </recommendedName>
</protein>
<dbReference type="GO" id="GO:0005667">
    <property type="term" value="C:transcription regulator complex"/>
    <property type="evidence" value="ECO:0007669"/>
    <property type="project" value="TreeGrafter"/>
</dbReference>
<dbReference type="PROSITE" id="PS51031">
    <property type="entry name" value="BESS"/>
    <property type="match status" value="1"/>
</dbReference>
<evidence type="ECO:0000256" key="1">
    <source>
        <dbReference type="PROSITE-ProRule" id="PRU00371"/>
    </source>
</evidence>
<dbReference type="OMA" id="PVICHES"/>
<accession>A0A8I6R6G9</accession>
<reference evidence="5" key="1">
    <citation type="submission" date="2022-01" db="UniProtKB">
        <authorList>
            <consortium name="EnsemblMetazoa"/>
        </authorList>
    </citation>
    <scope>IDENTIFICATION</scope>
</reference>
<evidence type="ECO:0000259" key="4">
    <source>
        <dbReference type="PROSITE" id="PS51031"/>
    </source>
</evidence>
<evidence type="ECO:0000256" key="2">
    <source>
        <dbReference type="SAM" id="MobiDB-lite"/>
    </source>
</evidence>
<proteinExistence type="predicted"/>
<dbReference type="GO" id="GO:0006357">
    <property type="term" value="P:regulation of transcription by RNA polymerase II"/>
    <property type="evidence" value="ECO:0007669"/>
    <property type="project" value="TreeGrafter"/>
</dbReference>
<keyword evidence="1" id="KW-0539">Nucleus</keyword>
<dbReference type="KEGG" id="clec:106660851"/>
<dbReference type="InterPro" id="IPR004210">
    <property type="entry name" value="BESS_motif"/>
</dbReference>
<name>A0A8I6R6G9_CIMLE</name>
<dbReference type="Proteomes" id="UP000494040">
    <property type="component" value="Unassembled WGS sequence"/>
</dbReference>
<evidence type="ECO:0000313" key="6">
    <source>
        <dbReference type="Proteomes" id="UP000494040"/>
    </source>
</evidence>
<dbReference type="Pfam" id="PF10545">
    <property type="entry name" value="MADF_DNA_bdg"/>
    <property type="match status" value="1"/>
</dbReference>
<dbReference type="PANTHER" id="PTHR12243:SF67">
    <property type="entry name" value="COREPRESSOR OF PANGOLIN, ISOFORM A-RELATED"/>
    <property type="match status" value="1"/>
</dbReference>